<dbReference type="RefSeq" id="WP_259088831.1">
    <property type="nucleotide sequence ID" value="NZ_BAAAZC010000009.1"/>
</dbReference>
<feature type="transmembrane region" description="Helical" evidence="1">
    <location>
        <begin position="93"/>
        <end position="112"/>
    </location>
</feature>
<name>A0ABP7PJ52_9SPHI</name>
<protein>
    <recommendedName>
        <fullName evidence="4">Integral membrane protein</fullName>
    </recommendedName>
</protein>
<keyword evidence="3" id="KW-1185">Reference proteome</keyword>
<feature type="transmembrane region" description="Helical" evidence="1">
    <location>
        <begin position="157"/>
        <end position="176"/>
    </location>
</feature>
<evidence type="ECO:0008006" key="4">
    <source>
        <dbReference type="Google" id="ProtNLM"/>
    </source>
</evidence>
<organism evidence="2 3">
    <name type="scientific">Mucilaginibacter dorajii</name>
    <dbReference type="NCBI Taxonomy" id="692994"/>
    <lineage>
        <taxon>Bacteria</taxon>
        <taxon>Pseudomonadati</taxon>
        <taxon>Bacteroidota</taxon>
        <taxon>Sphingobacteriia</taxon>
        <taxon>Sphingobacteriales</taxon>
        <taxon>Sphingobacteriaceae</taxon>
        <taxon>Mucilaginibacter</taxon>
    </lineage>
</organism>
<dbReference type="Proteomes" id="UP001500742">
    <property type="component" value="Unassembled WGS sequence"/>
</dbReference>
<feature type="transmembrane region" description="Helical" evidence="1">
    <location>
        <begin position="196"/>
        <end position="216"/>
    </location>
</feature>
<gene>
    <name evidence="2" type="ORF">GCM10022210_13690</name>
</gene>
<accession>A0ABP7PJ52</accession>
<reference evidence="3" key="1">
    <citation type="journal article" date="2019" name="Int. J. Syst. Evol. Microbiol.">
        <title>The Global Catalogue of Microorganisms (GCM) 10K type strain sequencing project: providing services to taxonomists for standard genome sequencing and annotation.</title>
        <authorList>
            <consortium name="The Broad Institute Genomics Platform"/>
            <consortium name="The Broad Institute Genome Sequencing Center for Infectious Disease"/>
            <person name="Wu L."/>
            <person name="Ma J."/>
        </authorList>
    </citation>
    <scope>NUCLEOTIDE SEQUENCE [LARGE SCALE GENOMIC DNA]</scope>
    <source>
        <strain evidence="3">JCM 16601</strain>
    </source>
</reference>
<proteinExistence type="predicted"/>
<evidence type="ECO:0000313" key="2">
    <source>
        <dbReference type="EMBL" id="GAA3966401.1"/>
    </source>
</evidence>
<evidence type="ECO:0000256" key="1">
    <source>
        <dbReference type="SAM" id="Phobius"/>
    </source>
</evidence>
<sequence length="229" mass="26567">MILTKQELSWIDERMKIYDIKYQEIYNEILDHIITAIEEKRNAGDEQGIRWLFQQVVDEHFGGFFGMEKLAAGQKDIYLQSVRRLWNNSFRYYLNWQMLVFTLIAILISFKLPDVKAVRAALLAGCLLLAFSPLLYTHFQLSGKIKTIKGKQSLIKGHMLTMTYLPGALLNFLIYAPQFVLLFTDKDDNWNLFKQIPPTIITAILMGFVLLNLTAIRFCKQMMVANSLT</sequence>
<keyword evidence="1" id="KW-0812">Transmembrane</keyword>
<comment type="caution">
    <text evidence="2">The sequence shown here is derived from an EMBL/GenBank/DDBJ whole genome shotgun (WGS) entry which is preliminary data.</text>
</comment>
<keyword evidence="1" id="KW-1133">Transmembrane helix</keyword>
<dbReference type="EMBL" id="BAAAZC010000009">
    <property type="protein sequence ID" value="GAA3966401.1"/>
    <property type="molecule type" value="Genomic_DNA"/>
</dbReference>
<keyword evidence="1" id="KW-0472">Membrane</keyword>
<evidence type="ECO:0000313" key="3">
    <source>
        <dbReference type="Proteomes" id="UP001500742"/>
    </source>
</evidence>
<feature type="transmembrane region" description="Helical" evidence="1">
    <location>
        <begin position="118"/>
        <end position="136"/>
    </location>
</feature>